<dbReference type="EMBL" id="JBHUHR010000045">
    <property type="protein sequence ID" value="MFD2036682.1"/>
    <property type="molecule type" value="Genomic_DNA"/>
</dbReference>
<dbReference type="InterPro" id="IPR036388">
    <property type="entry name" value="WH-like_DNA-bd_sf"/>
</dbReference>
<dbReference type="Pfam" id="PF00196">
    <property type="entry name" value="GerE"/>
    <property type="match status" value="1"/>
</dbReference>
<dbReference type="Gene3D" id="1.10.10.10">
    <property type="entry name" value="Winged helix-like DNA-binding domain superfamily/Winged helix DNA-binding domain"/>
    <property type="match status" value="1"/>
</dbReference>
<proteinExistence type="predicted"/>
<evidence type="ECO:0000256" key="2">
    <source>
        <dbReference type="PROSITE-ProRule" id="PRU00169"/>
    </source>
</evidence>
<dbReference type="PROSITE" id="PS50043">
    <property type="entry name" value="HTH_LUXR_2"/>
    <property type="match status" value="1"/>
</dbReference>
<evidence type="ECO:0000313" key="6">
    <source>
        <dbReference type="Proteomes" id="UP001597361"/>
    </source>
</evidence>
<dbReference type="SUPFAM" id="SSF52172">
    <property type="entry name" value="CheY-like"/>
    <property type="match status" value="1"/>
</dbReference>
<dbReference type="Pfam" id="PF00072">
    <property type="entry name" value="Response_reg"/>
    <property type="match status" value="1"/>
</dbReference>
<keyword evidence="1" id="KW-0238">DNA-binding</keyword>
<dbReference type="CDD" id="cd06170">
    <property type="entry name" value="LuxR_C_like"/>
    <property type="match status" value="1"/>
</dbReference>
<dbReference type="SMART" id="SM00421">
    <property type="entry name" value="HTH_LUXR"/>
    <property type="match status" value="1"/>
</dbReference>
<dbReference type="PROSITE" id="PS50110">
    <property type="entry name" value="RESPONSE_REGULATORY"/>
    <property type="match status" value="1"/>
</dbReference>
<dbReference type="CDD" id="cd17534">
    <property type="entry name" value="REC_DC-like"/>
    <property type="match status" value="1"/>
</dbReference>
<feature type="domain" description="Response regulatory" evidence="4">
    <location>
        <begin position="4"/>
        <end position="120"/>
    </location>
</feature>
<evidence type="ECO:0000259" key="4">
    <source>
        <dbReference type="PROSITE" id="PS50110"/>
    </source>
</evidence>
<dbReference type="SMART" id="SM00448">
    <property type="entry name" value="REC"/>
    <property type="match status" value="1"/>
</dbReference>
<dbReference type="Proteomes" id="UP001597361">
    <property type="component" value="Unassembled WGS sequence"/>
</dbReference>
<name>A0ABW4VQY3_9BACT</name>
<dbReference type="InterPro" id="IPR011006">
    <property type="entry name" value="CheY-like_superfamily"/>
</dbReference>
<dbReference type="PRINTS" id="PR00038">
    <property type="entry name" value="HTHLUXR"/>
</dbReference>
<feature type="domain" description="HTH luxR-type" evidence="3">
    <location>
        <begin position="131"/>
        <end position="196"/>
    </location>
</feature>
<dbReference type="InterPro" id="IPR039420">
    <property type="entry name" value="WalR-like"/>
</dbReference>
<dbReference type="InterPro" id="IPR001789">
    <property type="entry name" value="Sig_transdc_resp-reg_receiver"/>
</dbReference>
<reference evidence="6" key="1">
    <citation type="journal article" date="2019" name="Int. J. Syst. Evol. Microbiol.">
        <title>The Global Catalogue of Microorganisms (GCM) 10K type strain sequencing project: providing services to taxonomists for standard genome sequencing and annotation.</title>
        <authorList>
            <consortium name="The Broad Institute Genomics Platform"/>
            <consortium name="The Broad Institute Genome Sequencing Center for Infectious Disease"/>
            <person name="Wu L."/>
            <person name="Ma J."/>
        </authorList>
    </citation>
    <scope>NUCLEOTIDE SEQUENCE [LARGE SCALE GENOMIC DNA]</scope>
    <source>
        <strain evidence="6">CGMCC 1.15180</strain>
    </source>
</reference>
<accession>A0ABW4VQY3</accession>
<organism evidence="5 6">
    <name type="scientific">Belliella marina</name>
    <dbReference type="NCBI Taxonomy" id="1644146"/>
    <lineage>
        <taxon>Bacteria</taxon>
        <taxon>Pseudomonadati</taxon>
        <taxon>Bacteroidota</taxon>
        <taxon>Cytophagia</taxon>
        <taxon>Cytophagales</taxon>
        <taxon>Cyclobacteriaceae</taxon>
        <taxon>Belliella</taxon>
    </lineage>
</organism>
<dbReference type="InterPro" id="IPR000792">
    <property type="entry name" value="Tscrpt_reg_LuxR_C"/>
</dbReference>
<sequence>MPNNVLIIEDEILIAKDLCYLIDEMGFNCIGTASTGKKALELFHFHQNIGLILCDIHLSGELDGVSLMEQIKSIREVPFIYISAYSDEKTVNRAIETVPSAFLTKPYNEKTLKIAINLAISNFEKKGFNLEKNPTYNKLTNREKEIILMIADGKTSSEIADKLFISTKTAAKHRNNILAKTGCKNTSELIKILFSD</sequence>
<dbReference type="Gene3D" id="3.40.50.2300">
    <property type="match status" value="1"/>
</dbReference>
<dbReference type="RefSeq" id="WP_376887944.1">
    <property type="nucleotide sequence ID" value="NZ_JBHUHR010000045.1"/>
</dbReference>
<evidence type="ECO:0000259" key="3">
    <source>
        <dbReference type="PROSITE" id="PS50043"/>
    </source>
</evidence>
<feature type="modified residue" description="4-aspartylphosphate" evidence="2">
    <location>
        <position position="55"/>
    </location>
</feature>
<keyword evidence="6" id="KW-1185">Reference proteome</keyword>
<protein>
    <submittedName>
        <fullName evidence="5">Response regulator</fullName>
    </submittedName>
</protein>
<dbReference type="PANTHER" id="PTHR43214:SF44">
    <property type="entry name" value="TWO-COMPONENT RESPONSE REGULATOR"/>
    <property type="match status" value="1"/>
</dbReference>
<dbReference type="PANTHER" id="PTHR43214">
    <property type="entry name" value="TWO-COMPONENT RESPONSE REGULATOR"/>
    <property type="match status" value="1"/>
</dbReference>
<evidence type="ECO:0000256" key="1">
    <source>
        <dbReference type="ARBA" id="ARBA00023125"/>
    </source>
</evidence>
<gene>
    <name evidence="5" type="ORF">ACFSKL_17895</name>
</gene>
<keyword evidence="2" id="KW-0597">Phosphoprotein</keyword>
<comment type="caution">
    <text evidence="5">The sequence shown here is derived from an EMBL/GenBank/DDBJ whole genome shotgun (WGS) entry which is preliminary data.</text>
</comment>
<dbReference type="SUPFAM" id="SSF46894">
    <property type="entry name" value="C-terminal effector domain of the bipartite response regulators"/>
    <property type="match status" value="1"/>
</dbReference>
<evidence type="ECO:0000313" key="5">
    <source>
        <dbReference type="EMBL" id="MFD2036682.1"/>
    </source>
</evidence>
<dbReference type="InterPro" id="IPR016032">
    <property type="entry name" value="Sig_transdc_resp-reg_C-effctor"/>
</dbReference>